<gene>
    <name evidence="3" type="primary">carH</name>
    <name evidence="3" type="ORF">GCM10025770_28400</name>
</gene>
<dbReference type="Proteomes" id="UP001500547">
    <property type="component" value="Unassembled WGS sequence"/>
</dbReference>
<feature type="domain" description="B12-binding" evidence="2">
    <location>
        <begin position="190"/>
        <end position="314"/>
    </location>
</feature>
<dbReference type="Gene3D" id="3.40.50.280">
    <property type="entry name" value="Cobalamin-binding domain"/>
    <property type="match status" value="1"/>
</dbReference>
<dbReference type="CDD" id="cd01104">
    <property type="entry name" value="HTH_MlrA-CarA"/>
    <property type="match status" value="1"/>
</dbReference>
<dbReference type="InterPro" id="IPR036594">
    <property type="entry name" value="Meth_synthase_dom"/>
</dbReference>
<dbReference type="InterPro" id="IPR009061">
    <property type="entry name" value="DNA-bd_dom_put_sf"/>
</dbReference>
<dbReference type="Gene3D" id="1.10.1240.10">
    <property type="entry name" value="Methionine synthase domain"/>
    <property type="match status" value="1"/>
</dbReference>
<dbReference type="InterPro" id="IPR006158">
    <property type="entry name" value="Cobalamin-bd"/>
</dbReference>
<reference evidence="4" key="1">
    <citation type="journal article" date="2019" name="Int. J. Syst. Evol. Microbiol.">
        <title>The Global Catalogue of Microorganisms (GCM) 10K type strain sequencing project: providing services to taxonomists for standard genome sequencing and annotation.</title>
        <authorList>
            <consortium name="The Broad Institute Genomics Platform"/>
            <consortium name="The Broad Institute Genome Sequencing Center for Infectious Disease"/>
            <person name="Wu L."/>
            <person name="Ma J."/>
        </authorList>
    </citation>
    <scope>NUCLEOTIDE SEQUENCE [LARGE SCALE GENOMIC DNA]</scope>
    <source>
        <strain evidence="4">JCM 18715</strain>
    </source>
</reference>
<name>A0ABP9QW47_9RHOO</name>
<dbReference type="InterPro" id="IPR003759">
    <property type="entry name" value="Cbl-bd_cap"/>
</dbReference>
<keyword evidence="4" id="KW-1185">Reference proteome</keyword>
<dbReference type="PROSITE" id="PS50937">
    <property type="entry name" value="HTH_MERR_2"/>
    <property type="match status" value="1"/>
</dbReference>
<organism evidence="3 4">
    <name type="scientific">Viridibacterium curvum</name>
    <dbReference type="NCBI Taxonomy" id="1101404"/>
    <lineage>
        <taxon>Bacteria</taxon>
        <taxon>Pseudomonadati</taxon>
        <taxon>Pseudomonadota</taxon>
        <taxon>Betaproteobacteria</taxon>
        <taxon>Rhodocyclales</taxon>
        <taxon>Rhodocyclaceae</taxon>
        <taxon>Viridibacterium</taxon>
    </lineage>
</organism>
<evidence type="ECO:0000313" key="4">
    <source>
        <dbReference type="Proteomes" id="UP001500547"/>
    </source>
</evidence>
<feature type="domain" description="HTH merR-type" evidence="1">
    <location>
        <begin position="15"/>
        <end position="73"/>
    </location>
</feature>
<evidence type="ECO:0000259" key="1">
    <source>
        <dbReference type="PROSITE" id="PS50937"/>
    </source>
</evidence>
<dbReference type="SUPFAM" id="SSF52242">
    <property type="entry name" value="Cobalamin (vitamin B12)-binding domain"/>
    <property type="match status" value="1"/>
</dbReference>
<comment type="caution">
    <text evidence="3">The sequence shown here is derived from an EMBL/GenBank/DDBJ whole genome shotgun (WGS) entry which is preliminary data.</text>
</comment>
<dbReference type="SUPFAM" id="SSF46955">
    <property type="entry name" value="Putative DNA-binding domain"/>
    <property type="match status" value="1"/>
</dbReference>
<evidence type="ECO:0000259" key="2">
    <source>
        <dbReference type="PROSITE" id="PS51332"/>
    </source>
</evidence>
<protein>
    <submittedName>
        <fullName evidence="3">HTH-type transcriptional repressor CarH</fullName>
    </submittedName>
</protein>
<dbReference type="Pfam" id="PF02607">
    <property type="entry name" value="B12-binding_2"/>
    <property type="match status" value="1"/>
</dbReference>
<dbReference type="InterPro" id="IPR000551">
    <property type="entry name" value="MerR-type_HTH_dom"/>
</dbReference>
<dbReference type="SMART" id="SM00422">
    <property type="entry name" value="HTH_MERR"/>
    <property type="match status" value="1"/>
</dbReference>
<dbReference type="Gene3D" id="1.10.1660.10">
    <property type="match status" value="1"/>
</dbReference>
<dbReference type="EMBL" id="BAABLD010000010">
    <property type="protein sequence ID" value="GAA5168428.1"/>
    <property type="molecule type" value="Genomic_DNA"/>
</dbReference>
<sequence>MSASPENPSPNTPAGMSIAAVERDTGLGKDTLRVWERRYGFPNPLRDPHGERLYPLDQVERLHRIKRLMDLGWRPGKIFATPDAEWDGWLQAQPGVAPASPVAELQGSLAAIIDLVRLHSNEALRSALQQCLLRQGLNRFVIDTIAPLNMAVGEAWMRGTIEIADEHLYTEHVQNLLRAAISQRGETRQPPRILLTTLPEEVHGLGLLMAEALMVAEGAQCVSLGTRTPLTDVEKAMQSGNFDILALSFSASFPQRHAVSALQTLSAGLPAGCEIWAGGGGVAQRVLDIARVKILGPIQDIPVAVHHWRSQHAN</sequence>
<dbReference type="Pfam" id="PF13411">
    <property type="entry name" value="MerR_1"/>
    <property type="match status" value="1"/>
</dbReference>
<dbReference type="RefSeq" id="WP_345533754.1">
    <property type="nucleotide sequence ID" value="NZ_BAABLD010000010.1"/>
</dbReference>
<accession>A0ABP9QW47</accession>
<dbReference type="InterPro" id="IPR036724">
    <property type="entry name" value="Cobalamin-bd_sf"/>
</dbReference>
<evidence type="ECO:0000313" key="3">
    <source>
        <dbReference type="EMBL" id="GAA5168428.1"/>
    </source>
</evidence>
<proteinExistence type="predicted"/>
<dbReference type="PROSITE" id="PS51332">
    <property type="entry name" value="B12_BINDING"/>
    <property type="match status" value="1"/>
</dbReference>